<dbReference type="KEGG" id="pbo:PACID_25820"/>
<feature type="transmembrane region" description="Helical" evidence="2">
    <location>
        <begin position="110"/>
        <end position="135"/>
    </location>
</feature>
<reference evidence="5 6" key="1">
    <citation type="journal article" date="2012" name="BMC Genomics">
        <title>The genome sequence of Propionibacterium acidipropionici provides insights into its biotechnological and industrial potential.</title>
        <authorList>
            <person name="Parizzi L.P."/>
            <person name="Grassi M.C."/>
            <person name="Llerena L.A."/>
            <person name="Carazzolle M.F."/>
            <person name="Queiroz V.L."/>
            <person name="Lunardi I."/>
            <person name="Zeidler A.F."/>
            <person name="Teixeira P.J."/>
            <person name="Mieczkowski P."/>
            <person name="Rincones J."/>
            <person name="Pereira G.A."/>
        </authorList>
    </citation>
    <scope>NUCLEOTIDE SEQUENCE [LARGE SCALE GENOMIC DNA]</scope>
    <source>
        <strain evidence="6">ATCC 4875 / DSM 20272 / JCM 6432 / NBRC 12425 / NCIMB 8070</strain>
    </source>
</reference>
<dbReference type="Proteomes" id="UP000000214">
    <property type="component" value="Chromosome"/>
</dbReference>
<feature type="domain" description="Alpha/beta-hydrolase N-terminal" evidence="4">
    <location>
        <begin position="101"/>
        <end position="313"/>
    </location>
</feature>
<keyword evidence="2" id="KW-0812">Transmembrane</keyword>
<evidence type="ECO:0000256" key="1">
    <source>
        <dbReference type="SAM" id="MobiDB-lite"/>
    </source>
</evidence>
<feature type="region of interest" description="Disordered" evidence="1">
    <location>
        <begin position="1"/>
        <end position="55"/>
    </location>
</feature>
<feature type="region of interest" description="Disordered" evidence="1">
    <location>
        <begin position="274"/>
        <end position="297"/>
    </location>
</feature>
<dbReference type="Pfam" id="PF10081">
    <property type="entry name" value="Abhydrolase_9"/>
    <property type="match status" value="1"/>
</dbReference>
<dbReference type="AlphaFoldDB" id="K7RZD6"/>
<protein>
    <submittedName>
        <fullName evidence="5">Putative membrane protein</fullName>
    </submittedName>
</protein>
<dbReference type="Pfam" id="PF15420">
    <property type="entry name" value="Abhydrolase_9_N"/>
    <property type="match status" value="1"/>
</dbReference>
<feature type="transmembrane region" description="Helical" evidence="2">
    <location>
        <begin position="155"/>
        <end position="176"/>
    </location>
</feature>
<sequence length="634" mass="69681">MSEARDNSDLPAAGVPREAASGDETGLVPHGAQDRESDVARSGQPEVTEHRDPGQGATVIAPLERVEEEWVIAERTLARYVLRHASVGGLLGSLFGFWTALSPSLIPRTWWMILINVAMSMLFAYGVGHLIGYLLRRFSVLIDLQITASARAVRIIRWLGYAVVLAVTVSVWFWAIQQQRDVSRTVNLQRHFWLTQIFGALTGILAFVAVLLLIRTISHGLRRLYSGVHRFITQPVLATSVFVIALVLALLATNNVVVRTAANAVAHQMETVNRRTTEGVHRPTSPLRSGGPGSTRSWASLGRKGQDFVASGPTAAQIAGTTGKPAIEPIRAYAGLPVDRDFTEAARAVLAELIRTRAFDRKVLVIYNTTGSGWVEEWSVSAVEYLTGGDCATASMQYSYLGSPGAFLLDRESPKEGAKALFRVIHDYWAALDPAHRPKLYTSGVSLGAYGGQSAFKEADDMMAKVDGAVWVGSPGITPIWESLTDARRQGSPEIAPVIGSGSHIRFIPGIRYIDRDRWGARYPAWKGPRIAYVQHSSDPVTWWQPDLIWREPDWIRERAGIDTNPRISWSPWSTFWQVTADMAIAVSVPGGHGHSYHQELIWVWSSVLGTDQITEGQKQSIAKDLPKSIKGTD</sequence>
<dbReference type="HOGENOM" id="CLU_023789_0_0_11"/>
<evidence type="ECO:0000313" key="5">
    <source>
        <dbReference type="EMBL" id="AFV90358.1"/>
    </source>
</evidence>
<evidence type="ECO:0000259" key="3">
    <source>
        <dbReference type="Pfam" id="PF10081"/>
    </source>
</evidence>
<feature type="transmembrane region" description="Helical" evidence="2">
    <location>
        <begin position="196"/>
        <end position="214"/>
    </location>
</feature>
<dbReference type="PATRIC" id="fig|1171373.8.peg.2543"/>
<feature type="transmembrane region" description="Helical" evidence="2">
    <location>
        <begin position="80"/>
        <end position="98"/>
    </location>
</feature>
<dbReference type="STRING" id="1171373.PACID_25820"/>
<evidence type="ECO:0000259" key="4">
    <source>
        <dbReference type="Pfam" id="PF15420"/>
    </source>
</evidence>
<organism evidence="5 6">
    <name type="scientific">Acidipropionibacterium acidipropionici (strain ATCC 4875 / DSM 20272 / JCM 6432 / NBRC 12425 / NCIMB 8070 / 4)</name>
    <name type="common">Propionibacterium acidipropionici</name>
    <dbReference type="NCBI Taxonomy" id="1171373"/>
    <lineage>
        <taxon>Bacteria</taxon>
        <taxon>Bacillati</taxon>
        <taxon>Actinomycetota</taxon>
        <taxon>Actinomycetes</taxon>
        <taxon>Propionibacteriales</taxon>
        <taxon>Propionibacteriaceae</taxon>
        <taxon>Acidipropionibacterium</taxon>
    </lineage>
</organism>
<dbReference type="InterPro" id="IPR027787">
    <property type="entry name" value="Alpha/beta-hydrolase_catalytic"/>
</dbReference>
<accession>K7RZD6</accession>
<dbReference type="EMBL" id="CP003493">
    <property type="protein sequence ID" value="AFV90358.1"/>
    <property type="molecule type" value="Genomic_DNA"/>
</dbReference>
<dbReference type="ESTHER" id="acia4-k7rzd6">
    <property type="family name" value="Abhydrolase_9"/>
</dbReference>
<evidence type="ECO:0000313" key="6">
    <source>
        <dbReference type="Proteomes" id="UP000000214"/>
    </source>
</evidence>
<dbReference type="eggNOG" id="COG4425">
    <property type="taxonomic scope" value="Bacteria"/>
</dbReference>
<dbReference type="InterPro" id="IPR027788">
    <property type="entry name" value="Alpha/beta-hydrolase_N_dom"/>
</dbReference>
<name>K7RZD6_ACIA4</name>
<evidence type="ECO:0000256" key="2">
    <source>
        <dbReference type="SAM" id="Phobius"/>
    </source>
</evidence>
<proteinExistence type="predicted"/>
<keyword evidence="2" id="KW-0472">Membrane</keyword>
<feature type="domain" description="Alpha/beta-hydrolase catalytic" evidence="3">
    <location>
        <begin position="330"/>
        <end position="620"/>
    </location>
</feature>
<feature type="transmembrane region" description="Helical" evidence="2">
    <location>
        <begin position="235"/>
        <end position="253"/>
    </location>
</feature>
<keyword evidence="2" id="KW-1133">Transmembrane helix</keyword>
<gene>
    <name evidence="5" type="ordered locus">PACID_25820</name>
</gene>